<name>M8BJJ1_AEGTA</name>
<feature type="domain" description="F-box/LRR-repeat protein 15-like leucin rich repeat" evidence="1">
    <location>
        <begin position="315"/>
        <end position="415"/>
    </location>
</feature>
<accession>M8BJJ1</accession>
<protein>
    <recommendedName>
        <fullName evidence="1">F-box/LRR-repeat protein 15-like leucin rich repeat domain-containing protein</fullName>
    </recommendedName>
</protein>
<dbReference type="InterPro" id="IPR032675">
    <property type="entry name" value="LRR_dom_sf"/>
</dbReference>
<dbReference type="AlphaFoldDB" id="M8BJJ1"/>
<reference evidence="2" key="1">
    <citation type="submission" date="2015-06" db="UniProtKB">
        <authorList>
            <consortium name="EnsemblPlants"/>
        </authorList>
    </citation>
    <scope>IDENTIFICATION</scope>
</reference>
<feature type="domain" description="F-box/LRR-repeat protein 15-like leucin rich repeat" evidence="1">
    <location>
        <begin position="142"/>
        <end position="261"/>
    </location>
</feature>
<dbReference type="GO" id="GO:0019005">
    <property type="term" value="C:SCF ubiquitin ligase complex"/>
    <property type="evidence" value="ECO:0007669"/>
    <property type="project" value="TreeGrafter"/>
</dbReference>
<dbReference type="InterPro" id="IPR006553">
    <property type="entry name" value="Leu-rich_rpt_Cys-con_subtyp"/>
</dbReference>
<dbReference type="SMART" id="SM00367">
    <property type="entry name" value="LRR_CC"/>
    <property type="match status" value="8"/>
</dbReference>
<organism evidence="2">
    <name type="scientific">Aegilops tauschii</name>
    <name type="common">Tausch's goatgrass</name>
    <name type="synonym">Aegilops squarrosa</name>
    <dbReference type="NCBI Taxonomy" id="37682"/>
    <lineage>
        <taxon>Eukaryota</taxon>
        <taxon>Viridiplantae</taxon>
        <taxon>Streptophyta</taxon>
        <taxon>Embryophyta</taxon>
        <taxon>Tracheophyta</taxon>
        <taxon>Spermatophyta</taxon>
        <taxon>Magnoliopsida</taxon>
        <taxon>Liliopsida</taxon>
        <taxon>Poales</taxon>
        <taxon>Poaceae</taxon>
        <taxon>BOP clade</taxon>
        <taxon>Pooideae</taxon>
        <taxon>Triticodae</taxon>
        <taxon>Triticeae</taxon>
        <taxon>Triticinae</taxon>
        <taxon>Aegilops</taxon>
    </lineage>
</organism>
<sequence length="443" mass="48132">MACVVMAGTGVLVGVDVPTIDVRIDRRILVSYLLPSIKIRCGSCGYALNLSSSNRSTSDVGSSYQKSLKKGLISFTSIDLSRFTQLESESDKNAFGLTCKNWFKVRNIARKSLIFHFSFNAKEYKEHAQCLPKMLARSPYLKLISLAGLSELSDSALYEVGVSGTSLQSFSLYSCSGITDDGLAQVSIGCPNLVIVELYRCLNITDLGLESLSKGCHSLKSLNLGYCTVISDRGISSIFRNCRNICALIISYCRGVSGVGFRGCPSTLSYLEAESCMLSPEGMLDISSGGGLQYINLYNLRSSVGLDCLGGVGSMKKLRVLNLRMCRYLTDDSVVAIASGCPLIEEWSLAVCHGVRLPGWSAIGLNCNKLRILHVNRCRNICDQGLQALKDGCVRLEVLHIHGCSKITNNGLALFSIARPSVKQMVDEAMSIGPSIEDLFRLQ</sequence>
<dbReference type="Pfam" id="PF24046">
    <property type="entry name" value="At4g08330"/>
    <property type="match status" value="1"/>
</dbReference>
<evidence type="ECO:0000259" key="1">
    <source>
        <dbReference type="Pfam" id="PF25372"/>
    </source>
</evidence>
<dbReference type="GO" id="GO:0031146">
    <property type="term" value="P:SCF-dependent proteasomal ubiquitin-dependent protein catabolic process"/>
    <property type="evidence" value="ECO:0007669"/>
    <property type="project" value="TreeGrafter"/>
</dbReference>
<dbReference type="Pfam" id="PF25372">
    <property type="entry name" value="DUF7885"/>
    <property type="match status" value="2"/>
</dbReference>
<dbReference type="InterPro" id="IPR045282">
    <property type="entry name" value="At4g08330-like"/>
</dbReference>
<dbReference type="InterPro" id="IPR057207">
    <property type="entry name" value="FBXL15_LRR"/>
</dbReference>
<proteinExistence type="predicted"/>
<dbReference type="EnsemblPlants" id="EMT06933">
    <property type="protein sequence ID" value="EMT06933"/>
    <property type="gene ID" value="F775_02631"/>
</dbReference>
<dbReference type="SUPFAM" id="SSF52047">
    <property type="entry name" value="RNI-like"/>
    <property type="match status" value="1"/>
</dbReference>
<dbReference type="Gene3D" id="3.80.10.10">
    <property type="entry name" value="Ribonuclease Inhibitor"/>
    <property type="match status" value="2"/>
</dbReference>
<dbReference type="PANTHER" id="PTHR13318">
    <property type="entry name" value="PARTNER OF PAIRED, ISOFORM B-RELATED"/>
    <property type="match status" value="1"/>
</dbReference>
<evidence type="ECO:0000313" key="2">
    <source>
        <dbReference type="EnsemblPlants" id="EMT06933"/>
    </source>
</evidence>